<protein>
    <recommendedName>
        <fullName evidence="3">MADS-box domain-containing protein</fullName>
    </recommendedName>
</protein>
<dbReference type="Proteomes" id="UP000823674">
    <property type="component" value="Chromosome A03"/>
</dbReference>
<comment type="caution">
    <text evidence="1">The sequence shown here is derived from an EMBL/GenBank/DDBJ whole genome shotgun (WGS) entry which is preliminary data.</text>
</comment>
<proteinExistence type="predicted"/>
<dbReference type="EMBL" id="JADBGQ010000003">
    <property type="protein sequence ID" value="KAG5406491.1"/>
    <property type="molecule type" value="Genomic_DNA"/>
</dbReference>
<evidence type="ECO:0000313" key="1">
    <source>
        <dbReference type="EMBL" id="KAG5406491.1"/>
    </source>
</evidence>
<name>A0ABQ7N8H5_BRACM</name>
<reference evidence="1 2" key="1">
    <citation type="submission" date="2021-03" db="EMBL/GenBank/DDBJ databases">
        <authorList>
            <person name="King G.J."/>
            <person name="Bancroft I."/>
            <person name="Baten A."/>
            <person name="Bloomfield J."/>
            <person name="Borpatragohain P."/>
            <person name="He Z."/>
            <person name="Irish N."/>
            <person name="Irwin J."/>
            <person name="Liu K."/>
            <person name="Mauleon R.P."/>
            <person name="Moore J."/>
            <person name="Morris R."/>
            <person name="Ostergaard L."/>
            <person name="Wang B."/>
            <person name="Wells R."/>
        </authorList>
    </citation>
    <scope>NUCLEOTIDE SEQUENCE [LARGE SCALE GENOMIC DNA]</scope>
    <source>
        <strain evidence="1">R-o-18</strain>
        <tissue evidence="1">Leaf</tissue>
    </source>
</reference>
<keyword evidence="2" id="KW-1185">Reference proteome</keyword>
<gene>
    <name evidence="1" type="primary">A03g506200.1_BraROA</name>
    <name evidence="1" type="ORF">IGI04_012610</name>
</gene>
<evidence type="ECO:0000313" key="2">
    <source>
        <dbReference type="Proteomes" id="UP000823674"/>
    </source>
</evidence>
<organism evidence="1 2">
    <name type="scientific">Brassica rapa subsp. trilocularis</name>
    <dbReference type="NCBI Taxonomy" id="1813537"/>
    <lineage>
        <taxon>Eukaryota</taxon>
        <taxon>Viridiplantae</taxon>
        <taxon>Streptophyta</taxon>
        <taxon>Embryophyta</taxon>
        <taxon>Tracheophyta</taxon>
        <taxon>Spermatophyta</taxon>
        <taxon>Magnoliopsida</taxon>
        <taxon>eudicotyledons</taxon>
        <taxon>Gunneridae</taxon>
        <taxon>Pentapetalae</taxon>
        <taxon>rosids</taxon>
        <taxon>malvids</taxon>
        <taxon>Brassicales</taxon>
        <taxon>Brassicaceae</taxon>
        <taxon>Brassiceae</taxon>
        <taxon>Brassica</taxon>
    </lineage>
</organism>
<evidence type="ECO:0008006" key="3">
    <source>
        <dbReference type="Google" id="ProtNLM"/>
    </source>
</evidence>
<accession>A0ABQ7N8H5</accession>
<sequence length="175" mass="19206">MAKIKIKADQNVIASVITTKSAFSFFLLNESSLLLFICNNILIHFLCPLLRWLNRWRARSSNSSTTSPPLLSSLHAIPSALPPVRPPPSQPQSASPLISFATIFSSTSTTVVTSSRHLFFSSTSYGSFFSFPSTLATISSPPPQVVSLHSFSDSYPSLSDKMNNKKLCFLFLDLT</sequence>